<reference evidence="1 2" key="1">
    <citation type="submission" date="2022-07" db="EMBL/GenBank/DDBJ databases">
        <title>Genome sequence of Terrisporobacter mayombei DSM6539.</title>
        <authorList>
            <person name="Boeer T."/>
            <person name="Bengelsdorf F.R."/>
            <person name="Daniel R."/>
            <person name="Poehlein A."/>
        </authorList>
    </citation>
    <scope>NUCLEOTIDE SEQUENCE [LARGE SCALE GENOMIC DNA]</scope>
    <source>
        <strain evidence="1 2">DSM 6539</strain>
    </source>
</reference>
<accession>A0ABY9Q0D7</accession>
<dbReference type="Pfam" id="PF11167">
    <property type="entry name" value="DUF2953"/>
    <property type="match status" value="1"/>
</dbReference>
<dbReference type="RefSeq" id="WP_309165048.1">
    <property type="nucleotide sequence ID" value="NZ_CP101637.1"/>
</dbReference>
<evidence type="ECO:0008006" key="3">
    <source>
        <dbReference type="Google" id="ProtNLM"/>
    </source>
</evidence>
<dbReference type="InterPro" id="IPR021338">
    <property type="entry name" value="DUF2953"/>
</dbReference>
<proteinExistence type="predicted"/>
<sequence length="191" mass="22532">MKYICICIFLILSLLLISYSHFIFEINFNNKKIVIKLKIKLLFKLIRFNIQLYPPKKKKKKKRGSLKDLKILEKELDNILNLIKKVKIIELYSNIYFSDVNPYVTIYINALINGIYGNITNICKCEKIYLNIVPKFNENNIKGSVKAHIKFRLNTMFRSIPIFIRIIKLKSKEGGKNDSYKFNTKHYGDNS</sequence>
<evidence type="ECO:0000313" key="2">
    <source>
        <dbReference type="Proteomes" id="UP001235030"/>
    </source>
</evidence>
<dbReference type="EMBL" id="CP101637">
    <property type="protein sequence ID" value="WMT81428.1"/>
    <property type="molecule type" value="Genomic_DNA"/>
</dbReference>
<dbReference type="Proteomes" id="UP001235030">
    <property type="component" value="Chromosome"/>
</dbReference>
<organism evidence="1 2">
    <name type="scientific">Terrisporobacter mayombei</name>
    <dbReference type="NCBI Taxonomy" id="1541"/>
    <lineage>
        <taxon>Bacteria</taxon>
        <taxon>Bacillati</taxon>
        <taxon>Bacillota</taxon>
        <taxon>Clostridia</taxon>
        <taxon>Peptostreptococcales</taxon>
        <taxon>Peptostreptococcaceae</taxon>
        <taxon>Terrisporobacter</taxon>
    </lineage>
</organism>
<evidence type="ECO:0000313" key="1">
    <source>
        <dbReference type="EMBL" id="WMT81428.1"/>
    </source>
</evidence>
<name>A0ABY9Q0D7_9FIRM</name>
<gene>
    <name evidence="1" type="ORF">TEMA_17680</name>
</gene>
<keyword evidence="2" id="KW-1185">Reference proteome</keyword>
<protein>
    <recommendedName>
        <fullName evidence="3">DUF2953 domain-containing protein</fullName>
    </recommendedName>
</protein>